<name>A0A812TG32_9DINO</name>
<organism evidence="5 6">
    <name type="scientific">Symbiodinium necroappetens</name>
    <dbReference type="NCBI Taxonomy" id="1628268"/>
    <lineage>
        <taxon>Eukaryota</taxon>
        <taxon>Sar</taxon>
        <taxon>Alveolata</taxon>
        <taxon>Dinophyceae</taxon>
        <taxon>Suessiales</taxon>
        <taxon>Symbiodiniaceae</taxon>
        <taxon>Symbiodinium</taxon>
    </lineage>
</organism>
<dbReference type="EMBL" id="CAJNJA010023969">
    <property type="protein sequence ID" value="CAE7519512.1"/>
    <property type="molecule type" value="Genomic_DNA"/>
</dbReference>
<dbReference type="Gene3D" id="3.40.50.1820">
    <property type="entry name" value="alpha/beta hydrolase"/>
    <property type="match status" value="1"/>
</dbReference>
<evidence type="ECO:0000313" key="6">
    <source>
        <dbReference type="Proteomes" id="UP000601435"/>
    </source>
</evidence>
<reference evidence="5" key="1">
    <citation type="submission" date="2021-02" db="EMBL/GenBank/DDBJ databases">
        <authorList>
            <person name="Dougan E. K."/>
            <person name="Rhodes N."/>
            <person name="Thang M."/>
            <person name="Chan C."/>
        </authorList>
    </citation>
    <scope>NUCLEOTIDE SEQUENCE</scope>
</reference>
<evidence type="ECO:0000256" key="1">
    <source>
        <dbReference type="ARBA" id="ARBA00005964"/>
    </source>
</evidence>
<keyword evidence="6" id="KW-1185">Reference proteome</keyword>
<dbReference type="PANTHER" id="PTHR43918">
    <property type="entry name" value="ACETYLCHOLINESTERASE"/>
    <property type="match status" value="1"/>
</dbReference>
<dbReference type="Proteomes" id="UP000601435">
    <property type="component" value="Unassembled WGS sequence"/>
</dbReference>
<dbReference type="InterPro" id="IPR002018">
    <property type="entry name" value="CarbesteraseB"/>
</dbReference>
<dbReference type="AlphaFoldDB" id="A0A812TG32"/>
<accession>A0A812TG32</accession>
<dbReference type="InterPro" id="IPR050654">
    <property type="entry name" value="AChE-related_enzymes"/>
</dbReference>
<dbReference type="OrthoDB" id="423410at2759"/>
<comment type="caution">
    <text evidence="5">The sequence shown here is derived from an EMBL/GenBank/DDBJ whole genome shotgun (WGS) entry which is preliminary data.</text>
</comment>
<dbReference type="InterPro" id="IPR019826">
    <property type="entry name" value="Carboxylesterase_B_AS"/>
</dbReference>
<gene>
    <name evidence="5" type="primary">ACHE</name>
    <name evidence="5" type="ORF">SNEC2469_LOCUS14853</name>
</gene>
<evidence type="ECO:0000259" key="4">
    <source>
        <dbReference type="Pfam" id="PF00135"/>
    </source>
</evidence>
<protein>
    <recommendedName>
        <fullName evidence="3">Carboxylic ester hydrolase</fullName>
        <ecNumber evidence="3">3.1.1.-</ecNumber>
    </recommendedName>
</protein>
<dbReference type="Pfam" id="PF00135">
    <property type="entry name" value="COesterase"/>
    <property type="match status" value="1"/>
</dbReference>
<proteinExistence type="inferred from homology"/>
<feature type="domain" description="Carboxylesterase type B" evidence="4">
    <location>
        <begin position="8"/>
        <end position="134"/>
    </location>
</feature>
<dbReference type="InterPro" id="IPR029058">
    <property type="entry name" value="AB_hydrolase_fold"/>
</dbReference>
<evidence type="ECO:0000313" key="5">
    <source>
        <dbReference type="EMBL" id="CAE7519512.1"/>
    </source>
</evidence>
<dbReference type="SUPFAM" id="SSF53474">
    <property type="entry name" value="alpha/beta-Hydrolases"/>
    <property type="match status" value="1"/>
</dbReference>
<evidence type="ECO:0000256" key="2">
    <source>
        <dbReference type="ARBA" id="ARBA00022801"/>
    </source>
</evidence>
<dbReference type="EC" id="3.1.1.-" evidence="3"/>
<evidence type="ECO:0000256" key="3">
    <source>
        <dbReference type="RuleBase" id="RU361235"/>
    </source>
</evidence>
<dbReference type="PANTHER" id="PTHR43918:SF4">
    <property type="entry name" value="CARBOXYLIC ESTER HYDROLASE"/>
    <property type="match status" value="1"/>
</dbReference>
<keyword evidence="2 3" id="KW-0378">Hydrolase</keyword>
<dbReference type="PROSITE" id="PS00122">
    <property type="entry name" value="CARBOXYLESTERASE_B_1"/>
    <property type="match status" value="1"/>
</dbReference>
<comment type="similarity">
    <text evidence="1 3">Belongs to the type-B carboxylesterase/lipase family.</text>
</comment>
<sequence>MQCNSEVHAPVPDRTTSRPVLVWLYGGGFSVGDSYSMGLYDGQHLAWKHEVVVVTLNYRLCVLGFMALDALQNESSTGSTGNHALQDQQLALRWVQANIRNFGGDPDRVTLFGESAGAFSVMWHLVSQKSAGDFGTNGSCNMGSFGCGV</sequence>
<dbReference type="GO" id="GO:0052689">
    <property type="term" value="F:carboxylic ester hydrolase activity"/>
    <property type="evidence" value="ECO:0007669"/>
    <property type="project" value="TreeGrafter"/>
</dbReference>